<dbReference type="RefSeq" id="WP_380567887.1">
    <property type="nucleotide sequence ID" value="NZ_JBEUKS010000013.1"/>
</dbReference>
<name>A0ABV6XXV0_9ACTN</name>
<evidence type="ECO:0000313" key="4">
    <source>
        <dbReference type="Proteomes" id="UP001592581"/>
    </source>
</evidence>
<keyword evidence="4" id="KW-1185">Reference proteome</keyword>
<dbReference type="SUPFAM" id="SSF53474">
    <property type="entry name" value="alpha/beta-Hydrolases"/>
    <property type="match status" value="1"/>
</dbReference>
<proteinExistence type="predicted"/>
<dbReference type="Gene3D" id="3.40.50.1820">
    <property type="entry name" value="alpha/beta hydrolase"/>
    <property type="match status" value="1"/>
</dbReference>
<evidence type="ECO:0000313" key="3">
    <source>
        <dbReference type="EMBL" id="MFC1442784.1"/>
    </source>
</evidence>
<dbReference type="InterPro" id="IPR000639">
    <property type="entry name" value="Epox_hydrolase-like"/>
</dbReference>
<dbReference type="PRINTS" id="PR00412">
    <property type="entry name" value="EPOXHYDRLASE"/>
</dbReference>
<dbReference type="InterPro" id="IPR000073">
    <property type="entry name" value="AB_hydrolase_1"/>
</dbReference>
<dbReference type="PANTHER" id="PTHR43798:SF31">
    <property type="entry name" value="AB HYDROLASE SUPERFAMILY PROTEIN YCLE"/>
    <property type="match status" value="1"/>
</dbReference>
<evidence type="ECO:0000256" key="1">
    <source>
        <dbReference type="ARBA" id="ARBA00022801"/>
    </source>
</evidence>
<dbReference type="Proteomes" id="UP001592581">
    <property type="component" value="Unassembled WGS sequence"/>
</dbReference>
<protein>
    <submittedName>
        <fullName evidence="3">Alpha/beta hydrolase</fullName>
    </submittedName>
</protein>
<accession>A0ABV6XXV0</accession>
<dbReference type="Pfam" id="PF00561">
    <property type="entry name" value="Abhydrolase_1"/>
    <property type="match status" value="1"/>
</dbReference>
<dbReference type="InterPro" id="IPR050266">
    <property type="entry name" value="AB_hydrolase_sf"/>
</dbReference>
<dbReference type="InterPro" id="IPR029058">
    <property type="entry name" value="AB_hydrolase_fold"/>
</dbReference>
<feature type="domain" description="AB hydrolase-1" evidence="2">
    <location>
        <begin position="23"/>
        <end position="265"/>
    </location>
</feature>
<keyword evidence="1 3" id="KW-0378">Hydrolase</keyword>
<dbReference type="EMBL" id="JBEUKS010000013">
    <property type="protein sequence ID" value="MFC1442784.1"/>
    <property type="molecule type" value="Genomic_DNA"/>
</dbReference>
<evidence type="ECO:0000259" key="2">
    <source>
        <dbReference type="Pfam" id="PF00561"/>
    </source>
</evidence>
<gene>
    <name evidence="3" type="ORF">ABUW04_31495</name>
</gene>
<dbReference type="PANTHER" id="PTHR43798">
    <property type="entry name" value="MONOACYLGLYCEROL LIPASE"/>
    <property type="match status" value="1"/>
</dbReference>
<comment type="caution">
    <text evidence="3">The sequence shown here is derived from an EMBL/GenBank/DDBJ whole genome shotgun (WGS) entry which is preliminary data.</text>
</comment>
<dbReference type="GO" id="GO:0016787">
    <property type="term" value="F:hydrolase activity"/>
    <property type="evidence" value="ECO:0007669"/>
    <property type="project" value="UniProtKB-KW"/>
</dbReference>
<sequence>MRDRVVLADGSVLAFQDTGGPGPVVVLAHGGTTDSRLWMRQVPVLAGRFRVITYDWAGHGESADPVGPYARHEQLLQLLDQLGVDRAVLVGSSDGGKLALDAALLRPERVDGLVLVGSGVSGYQWPESFLTLYRQRVHEVVGPEPRDLETYVRATVEFLTAGPGRSWTDLDPEVWRLALEMFRTITRREWSGSARFEARDLEPPAFGRLDQVEVPVLVVHGTEDVPGIVELSELLAGAAGINAAGIKEARHAVLPGAGHLPPLEQPEEFNRVLLDFLDTLTAGPAGPRSSA</sequence>
<dbReference type="PRINTS" id="PR00111">
    <property type="entry name" value="ABHYDROLASE"/>
</dbReference>
<reference evidence="3 4" key="1">
    <citation type="submission" date="2024-06" db="EMBL/GenBank/DDBJ databases">
        <authorList>
            <person name="Lee S.D."/>
        </authorList>
    </citation>
    <scope>NUCLEOTIDE SEQUENCE [LARGE SCALE GENOMIC DNA]</scope>
    <source>
        <strain evidence="3 4">N1-10</strain>
    </source>
</reference>
<organism evidence="3 4">
    <name type="scientific">Streptacidiphilus jeojiensis</name>
    <dbReference type="NCBI Taxonomy" id="3229225"/>
    <lineage>
        <taxon>Bacteria</taxon>
        <taxon>Bacillati</taxon>
        <taxon>Actinomycetota</taxon>
        <taxon>Actinomycetes</taxon>
        <taxon>Kitasatosporales</taxon>
        <taxon>Streptomycetaceae</taxon>
        <taxon>Streptacidiphilus</taxon>
    </lineage>
</organism>